<evidence type="ECO:0000256" key="6">
    <source>
        <dbReference type="PROSITE-ProRule" id="PRU00169"/>
    </source>
</evidence>
<dbReference type="Pfam" id="PF00512">
    <property type="entry name" value="HisKA"/>
    <property type="match status" value="1"/>
</dbReference>
<keyword evidence="11" id="KW-1185">Reference proteome</keyword>
<evidence type="ECO:0000256" key="4">
    <source>
        <dbReference type="ARBA" id="ARBA00022679"/>
    </source>
</evidence>
<protein>
    <recommendedName>
        <fullName evidence="2">histidine kinase</fullName>
        <ecNumber evidence="2">2.7.13.3</ecNumber>
    </recommendedName>
</protein>
<feature type="region of interest" description="Disordered" evidence="7">
    <location>
        <begin position="237"/>
        <end position="257"/>
    </location>
</feature>
<dbReference type="Gene3D" id="1.10.287.130">
    <property type="match status" value="1"/>
</dbReference>
<dbReference type="PANTHER" id="PTHR43047:SF72">
    <property type="entry name" value="OSMOSENSING HISTIDINE PROTEIN KINASE SLN1"/>
    <property type="match status" value="1"/>
</dbReference>
<dbReference type="SUPFAM" id="SSF55781">
    <property type="entry name" value="GAF domain-like"/>
    <property type="match status" value="1"/>
</dbReference>
<dbReference type="OrthoDB" id="60033at2759"/>
<dbReference type="AlphaFoldDB" id="A0A3M7M5K8"/>
<keyword evidence="5 10" id="KW-0418">Kinase</keyword>
<reference evidence="10 11" key="1">
    <citation type="journal article" date="2014" name="PLoS ONE">
        <title>De novo Genome Assembly of the Fungal Plant Pathogen Pyrenophora semeniperda.</title>
        <authorList>
            <person name="Soliai M.M."/>
            <person name="Meyer S.E."/>
            <person name="Udall J.A."/>
            <person name="Elzinga D.E."/>
            <person name="Hermansen R.A."/>
            <person name="Bodily P.M."/>
            <person name="Hart A.A."/>
            <person name="Coleman C.E."/>
        </authorList>
    </citation>
    <scope>NUCLEOTIDE SEQUENCE [LARGE SCALE GENOMIC DNA]</scope>
    <source>
        <strain evidence="10 11">CCB06</strain>
        <tissue evidence="10">Mycelium</tissue>
    </source>
</reference>
<dbReference type="SMART" id="SM00388">
    <property type="entry name" value="HisKA"/>
    <property type="match status" value="1"/>
</dbReference>
<dbReference type="Proteomes" id="UP000265663">
    <property type="component" value="Unassembled WGS sequence"/>
</dbReference>
<feature type="domain" description="Response regulatory" evidence="9">
    <location>
        <begin position="1111"/>
        <end position="1241"/>
    </location>
</feature>
<proteinExistence type="predicted"/>
<accession>A0A3M7M5K8</accession>
<dbReference type="Gene3D" id="3.40.50.2300">
    <property type="match status" value="1"/>
</dbReference>
<dbReference type="PANTHER" id="PTHR43047">
    <property type="entry name" value="TWO-COMPONENT HISTIDINE PROTEIN KINASE"/>
    <property type="match status" value="1"/>
</dbReference>
<dbReference type="GO" id="GO:0000155">
    <property type="term" value="F:phosphorelay sensor kinase activity"/>
    <property type="evidence" value="ECO:0007669"/>
    <property type="project" value="InterPro"/>
</dbReference>
<dbReference type="SMART" id="SM00387">
    <property type="entry name" value="HATPase_c"/>
    <property type="match status" value="1"/>
</dbReference>
<dbReference type="InterPro" id="IPR001789">
    <property type="entry name" value="Sig_transdc_resp-reg_receiver"/>
</dbReference>
<dbReference type="EC" id="2.7.13.3" evidence="2"/>
<feature type="modified residue" description="4-aspartylphosphate" evidence="6">
    <location>
        <position position="1163"/>
    </location>
</feature>
<dbReference type="GO" id="GO:0005886">
    <property type="term" value="C:plasma membrane"/>
    <property type="evidence" value="ECO:0007669"/>
    <property type="project" value="TreeGrafter"/>
</dbReference>
<evidence type="ECO:0000259" key="8">
    <source>
        <dbReference type="PROSITE" id="PS50109"/>
    </source>
</evidence>
<gene>
    <name evidence="10" type="ORF">GMOD_00010159</name>
</gene>
<dbReference type="SUPFAM" id="SSF47384">
    <property type="entry name" value="Homodimeric domain of signal transducing histidine kinase"/>
    <property type="match status" value="1"/>
</dbReference>
<keyword evidence="3 6" id="KW-0597">Phosphoprotein</keyword>
<evidence type="ECO:0000256" key="1">
    <source>
        <dbReference type="ARBA" id="ARBA00000085"/>
    </source>
</evidence>
<dbReference type="Gene3D" id="3.30.565.10">
    <property type="entry name" value="Histidine kinase-like ATPase, C-terminal domain"/>
    <property type="match status" value="1"/>
</dbReference>
<dbReference type="InterPro" id="IPR036890">
    <property type="entry name" value="HATPase_C_sf"/>
</dbReference>
<feature type="region of interest" description="Disordered" evidence="7">
    <location>
        <begin position="81"/>
        <end position="100"/>
    </location>
</feature>
<evidence type="ECO:0000256" key="3">
    <source>
        <dbReference type="ARBA" id="ARBA00022553"/>
    </source>
</evidence>
<dbReference type="PRINTS" id="PR00344">
    <property type="entry name" value="BCTRLSENSOR"/>
</dbReference>
<dbReference type="InterPro" id="IPR003594">
    <property type="entry name" value="HATPase_dom"/>
</dbReference>
<feature type="compositionally biased region" description="Low complexity" evidence="7">
    <location>
        <begin position="89"/>
        <end position="100"/>
    </location>
</feature>
<evidence type="ECO:0000256" key="2">
    <source>
        <dbReference type="ARBA" id="ARBA00012438"/>
    </source>
</evidence>
<evidence type="ECO:0000259" key="9">
    <source>
        <dbReference type="PROSITE" id="PS50110"/>
    </source>
</evidence>
<evidence type="ECO:0000313" key="11">
    <source>
        <dbReference type="Proteomes" id="UP000265663"/>
    </source>
</evidence>
<dbReference type="GO" id="GO:0009927">
    <property type="term" value="F:histidine phosphotransfer kinase activity"/>
    <property type="evidence" value="ECO:0007669"/>
    <property type="project" value="TreeGrafter"/>
</dbReference>
<dbReference type="InterPro" id="IPR003661">
    <property type="entry name" value="HisK_dim/P_dom"/>
</dbReference>
<feature type="compositionally biased region" description="Basic and acidic residues" evidence="7">
    <location>
        <begin position="1030"/>
        <end position="1040"/>
    </location>
</feature>
<feature type="compositionally biased region" description="Basic and acidic residues" evidence="7">
    <location>
        <begin position="381"/>
        <end position="394"/>
    </location>
</feature>
<feature type="region of interest" description="Disordered" evidence="7">
    <location>
        <begin position="1007"/>
        <end position="1070"/>
    </location>
</feature>
<dbReference type="PROSITE" id="PS50110">
    <property type="entry name" value="RESPONSE_REGULATORY"/>
    <property type="match status" value="1"/>
</dbReference>
<feature type="region of interest" description="Disordered" evidence="7">
    <location>
        <begin position="376"/>
        <end position="430"/>
    </location>
</feature>
<dbReference type="InterPro" id="IPR004358">
    <property type="entry name" value="Sig_transdc_His_kin-like_C"/>
</dbReference>
<sequence length="1253" mass="139214">MHPSQAAIRDYELIKYLQLLPVTGSDGQSHRTNAAPFSFRLSERSTLRDALVMHVELLRLRLSVQGAFVVLTDDNTPYFLAGTPRPQSSEEGASRAESASWLGTDDADLQQWLWIFQRTISVNMSPAPPKEKIFSILSLNEDDRSSKLSSVCQAPHLSFYAGTPITSKQGTTIGTVFVVDNSARKGFSDKDGELLTVTAEKCMAQLESARETAVQERWKRMNDQLCRFLGSRAIRDQQLEEPPSLGRTDQQRRRKEQLEEVQALALQHDQDPSKAENVALPENDFSMGAESKRLLHAEIGTAEHVVKEDEIHKARAITAQANKDSKRSNGQGETTYRKVFRRAAECLQEALQVDGVLFTDGLIGYHGVVQPMAEAEEELEREMVQRPQRERFPEESIGDDPFSPEDGRPPPDAPLQQQDHSGGVQGATTRTYTSPEYLRGIYVERLAEILGMSARNPGLAPKSKSLNETTLELAKLDEGHLQLLMDSYPNGNVWYFHDTTHICYPLRNDTLVEAELLEETRHLISNFPGVRQMIFQPLTDPVSLKRLAGCLAWSTRTLPVLSDTTDLPSLRGFFHVLESEISRIDASAAVKQKEAFISSISHELRTPLHGILGSIQLLADTDLDPFQTGLADIIKSSGSALNETLTSVLSYARINQFERQQHKYRQRRPPDTDWSLPNKAHLPPGPETDFKGLYVCTNVALLCEDIAGVLEAGQSYDRSTDRCDVSVIVEIDYEENWNYFTEPGALRRIAMNIIGNALKYTTEGSVTITLAASKTATDDTKIGGDNSSRRMITLTVKDTGKGISKDFMENHLFVPFTQEDTTSSHGVGLGMSIVKSLVSLLGGEIIVDSELGKGTEVTVIMPMRLCDSGQDEIGKPALELERCTASLRGEHLSVVLFGFPSVVRRALEQYLREWFHCNLLDSTDHAEPDVVLVDEDNEEVASDVERTAQCYGRCGVLLSIAMIADALAKPMRPIKGYRKWERIPRPIGPSNLGKALSACAVKLQELRGNGGSGERDESDRGQNIYGKADQQSRDDNRSVEEGTSDSSRKRSRASPAISGTANSENIPLPEMENTLHRHTDTLNETLLQTRSRSFVTGTRNEKSSMDPLKLRILVVEDNAVNRRLLGAFLKKYGCRHVQYAENGALAVKMVERRSEGFDVIFMDLSMPVMNGFTATREIRCIEHERRSAQSSSDPTQPAYIVALTGLASERDEDEALAAGVDMFITKPVQFDKLTKLLKQREEEASLSGQGQLS</sequence>
<keyword evidence="4" id="KW-0808">Transferase</keyword>
<dbReference type="Pfam" id="PF00072">
    <property type="entry name" value="Response_reg"/>
    <property type="match status" value="1"/>
</dbReference>
<name>A0A3M7M5K8_9PLEO</name>
<evidence type="ECO:0000256" key="7">
    <source>
        <dbReference type="SAM" id="MobiDB-lite"/>
    </source>
</evidence>
<dbReference type="InterPro" id="IPR005467">
    <property type="entry name" value="His_kinase_dom"/>
</dbReference>
<dbReference type="PROSITE" id="PS50109">
    <property type="entry name" value="HIS_KIN"/>
    <property type="match status" value="1"/>
</dbReference>
<feature type="domain" description="Histidine kinase" evidence="8">
    <location>
        <begin position="599"/>
        <end position="865"/>
    </location>
</feature>
<evidence type="ECO:0000313" key="10">
    <source>
        <dbReference type="EMBL" id="RMZ69748.1"/>
    </source>
</evidence>
<dbReference type="CDD" id="cd17546">
    <property type="entry name" value="REC_hyHK_CKI1_RcsC-like"/>
    <property type="match status" value="1"/>
</dbReference>
<dbReference type="Pfam" id="PF02518">
    <property type="entry name" value="HATPase_c"/>
    <property type="match status" value="1"/>
</dbReference>
<dbReference type="InterPro" id="IPR036097">
    <property type="entry name" value="HisK_dim/P_sf"/>
</dbReference>
<dbReference type="InterPro" id="IPR011006">
    <property type="entry name" value="CheY-like_superfamily"/>
</dbReference>
<dbReference type="SUPFAM" id="SSF52172">
    <property type="entry name" value="CheY-like"/>
    <property type="match status" value="1"/>
</dbReference>
<dbReference type="SUPFAM" id="SSF55874">
    <property type="entry name" value="ATPase domain of HSP90 chaperone/DNA topoisomerase II/histidine kinase"/>
    <property type="match status" value="1"/>
</dbReference>
<organism evidence="10 11">
    <name type="scientific">Pyrenophora seminiperda CCB06</name>
    <dbReference type="NCBI Taxonomy" id="1302712"/>
    <lineage>
        <taxon>Eukaryota</taxon>
        <taxon>Fungi</taxon>
        <taxon>Dikarya</taxon>
        <taxon>Ascomycota</taxon>
        <taxon>Pezizomycotina</taxon>
        <taxon>Dothideomycetes</taxon>
        <taxon>Pleosporomycetidae</taxon>
        <taxon>Pleosporales</taxon>
        <taxon>Pleosporineae</taxon>
        <taxon>Pleosporaceae</taxon>
        <taxon>Pyrenophora</taxon>
    </lineage>
</organism>
<evidence type="ECO:0000256" key="5">
    <source>
        <dbReference type="ARBA" id="ARBA00022777"/>
    </source>
</evidence>
<dbReference type="SMART" id="SM00448">
    <property type="entry name" value="REC"/>
    <property type="match status" value="1"/>
</dbReference>
<feature type="compositionally biased region" description="Polar residues" evidence="7">
    <location>
        <begin position="415"/>
        <end position="430"/>
    </location>
</feature>
<comment type="catalytic activity">
    <reaction evidence="1">
        <text>ATP + protein L-histidine = ADP + protein N-phospho-L-histidine.</text>
        <dbReference type="EC" id="2.7.13.3"/>
    </reaction>
</comment>
<dbReference type="EMBL" id="KE747822">
    <property type="protein sequence ID" value="RMZ69748.1"/>
    <property type="molecule type" value="Genomic_DNA"/>
</dbReference>
<dbReference type="CDD" id="cd00082">
    <property type="entry name" value="HisKA"/>
    <property type="match status" value="1"/>
</dbReference>